<dbReference type="EMBL" id="KP274017">
    <property type="protein sequence ID" value="AKF02521.1"/>
    <property type="molecule type" value="mRNA"/>
</dbReference>
<proteinExistence type="evidence at transcript level"/>
<reference evidence="1" key="1">
    <citation type="submission" date="2014-12" db="EMBL/GenBank/DDBJ databases">
        <title>The Notocomplana humilis database as a molecular resource for studying Platyhelminthes.</title>
        <authorList>
            <person name="Zhao Y."/>
        </authorList>
    </citation>
    <scope>NUCLEOTIDE SEQUENCE</scope>
</reference>
<evidence type="ECO:0000313" key="1">
    <source>
        <dbReference type="EMBL" id="AKF02521.1"/>
    </source>
</evidence>
<dbReference type="AlphaFoldDB" id="A0A0F6SD01"/>
<sequence>MGLIGRSSRKSPLVFKTNSKLHFFTLDGSCAPRPSLLWFFLLLFTKSYCRCFQFFCLYLSPSLSPASPFPSSSLFLVFLYDVVKVSTSRGYPRAYAIPAMASPAVTYATAAAAAAAAGYGAEYTTTGAAGAAVDPYLGRLAGYTMAATPAVYRTNSTYQRFSPY</sequence>
<organism evidence="1">
    <name type="scientific">Notocomplana humilis</name>
    <dbReference type="NCBI Taxonomy" id="1641631"/>
    <lineage>
        <taxon>Eukaryota</taxon>
        <taxon>Metazoa</taxon>
        <taxon>Spiralia</taxon>
        <taxon>Lophotrochozoa</taxon>
        <taxon>Platyhelminthes</taxon>
        <taxon>Rhabditophora</taxon>
        <taxon>Polycladida</taxon>
        <taxon>Acotylea</taxon>
        <taxon>Leptoplanoidea</taxon>
        <taxon>Notocomplanidae</taxon>
        <taxon>Notocomplana</taxon>
    </lineage>
</organism>
<feature type="non-terminal residue" evidence="1">
    <location>
        <position position="164"/>
    </location>
</feature>
<accession>A0A0F6SD01</accession>
<name>A0A0F6SD01_9PLAT</name>
<protein>
    <submittedName>
        <fullName evidence="1">Ataxin-2</fullName>
    </submittedName>
</protein>
<feature type="non-terminal residue" evidence="1">
    <location>
        <position position="1"/>
    </location>
</feature>